<dbReference type="AlphaFoldDB" id="A0A5S9IKL3"/>
<reference evidence="2 3" key="1">
    <citation type="submission" date="2019-08" db="EMBL/GenBank/DDBJ databases">
        <title>Complete genome sequence of Candidatus Uab amorphum.</title>
        <authorList>
            <person name="Shiratori T."/>
            <person name="Suzuki S."/>
            <person name="Kakizawa Y."/>
            <person name="Ishida K."/>
        </authorList>
    </citation>
    <scope>NUCLEOTIDE SEQUENCE [LARGE SCALE GENOMIC DNA]</scope>
    <source>
        <strain evidence="2 3">SRT547</strain>
    </source>
</reference>
<name>A0A5S9IKL3_UABAM</name>
<accession>A0A5S9IKL3</accession>
<evidence type="ECO:0000313" key="2">
    <source>
        <dbReference type="EMBL" id="BBM82315.1"/>
    </source>
</evidence>
<dbReference type="PROSITE" id="PS51257">
    <property type="entry name" value="PROKAR_LIPOPROTEIN"/>
    <property type="match status" value="1"/>
</dbReference>
<sequence length="96" mass="11087">MSIRFMACICLCAFLMVGCDDVNKTSTNYAKTMVKTLDTAKKIQYTSGVQQQVRMYQVENNKWPNSLNDVKEVPQLPEGWEWKYDNKTGKVDIVKK</sequence>
<evidence type="ECO:0000256" key="1">
    <source>
        <dbReference type="SAM" id="SignalP"/>
    </source>
</evidence>
<protein>
    <recommendedName>
        <fullName evidence="4">Lipoprotein</fullName>
    </recommendedName>
</protein>
<keyword evidence="1" id="KW-0732">Signal</keyword>
<keyword evidence="3" id="KW-1185">Reference proteome</keyword>
<proteinExistence type="predicted"/>
<gene>
    <name evidence="2" type="ORF">UABAM_00658</name>
</gene>
<evidence type="ECO:0000313" key="3">
    <source>
        <dbReference type="Proteomes" id="UP000326354"/>
    </source>
</evidence>
<feature type="signal peptide" evidence="1">
    <location>
        <begin position="1"/>
        <end position="19"/>
    </location>
</feature>
<dbReference type="KEGG" id="uam:UABAM_00658"/>
<dbReference type="RefSeq" id="WP_151966563.1">
    <property type="nucleotide sequence ID" value="NZ_AP019860.1"/>
</dbReference>
<organism evidence="2 3">
    <name type="scientific">Uabimicrobium amorphum</name>
    <dbReference type="NCBI Taxonomy" id="2596890"/>
    <lineage>
        <taxon>Bacteria</taxon>
        <taxon>Pseudomonadati</taxon>
        <taxon>Planctomycetota</taxon>
        <taxon>Candidatus Uabimicrobiia</taxon>
        <taxon>Candidatus Uabimicrobiales</taxon>
        <taxon>Candidatus Uabimicrobiaceae</taxon>
        <taxon>Candidatus Uabimicrobium</taxon>
    </lineage>
</organism>
<dbReference type="Proteomes" id="UP000326354">
    <property type="component" value="Chromosome"/>
</dbReference>
<dbReference type="EMBL" id="AP019860">
    <property type="protein sequence ID" value="BBM82315.1"/>
    <property type="molecule type" value="Genomic_DNA"/>
</dbReference>
<evidence type="ECO:0008006" key="4">
    <source>
        <dbReference type="Google" id="ProtNLM"/>
    </source>
</evidence>
<feature type="chain" id="PRO_5024925224" description="Lipoprotein" evidence="1">
    <location>
        <begin position="20"/>
        <end position="96"/>
    </location>
</feature>